<organism evidence="2 3">
    <name type="scientific">Haliscomenobacter hydrossis (strain ATCC 27775 / DSM 1100 / LMG 10767 / O)</name>
    <dbReference type="NCBI Taxonomy" id="760192"/>
    <lineage>
        <taxon>Bacteria</taxon>
        <taxon>Pseudomonadati</taxon>
        <taxon>Bacteroidota</taxon>
        <taxon>Saprospiria</taxon>
        <taxon>Saprospirales</taxon>
        <taxon>Haliscomenobacteraceae</taxon>
        <taxon>Haliscomenobacter</taxon>
    </lineage>
</organism>
<dbReference type="RefSeq" id="WP_013768088.1">
    <property type="nucleotide sequence ID" value="NC_015510.1"/>
</dbReference>
<gene>
    <name evidence="2" type="ordered locus">Halhy_5736</name>
</gene>
<sequence length="70" mass="8374">MENRFQNQQPPVFDPNTLDEKFEIVFDYDQNGNLRRIKKVRRHEIGPFFNFLLFVAIVVFLIIIVKNYGA</sequence>
<reference evidence="2 3" key="1">
    <citation type="journal article" date="2011" name="Stand. Genomic Sci.">
        <title>Complete genome sequence of Haliscomenobacter hydrossis type strain (O).</title>
        <authorList>
            <consortium name="US DOE Joint Genome Institute (JGI-PGF)"/>
            <person name="Daligault H."/>
            <person name="Lapidus A."/>
            <person name="Zeytun A."/>
            <person name="Nolan M."/>
            <person name="Lucas S."/>
            <person name="Del Rio T.G."/>
            <person name="Tice H."/>
            <person name="Cheng J.F."/>
            <person name="Tapia R."/>
            <person name="Han C."/>
            <person name="Goodwin L."/>
            <person name="Pitluck S."/>
            <person name="Liolios K."/>
            <person name="Pagani I."/>
            <person name="Ivanova N."/>
            <person name="Huntemann M."/>
            <person name="Mavromatis K."/>
            <person name="Mikhailova N."/>
            <person name="Pati A."/>
            <person name="Chen A."/>
            <person name="Palaniappan K."/>
            <person name="Land M."/>
            <person name="Hauser L."/>
            <person name="Brambilla E.M."/>
            <person name="Rohde M."/>
            <person name="Verbarg S."/>
            <person name="Goker M."/>
            <person name="Bristow J."/>
            <person name="Eisen J.A."/>
            <person name="Markowitz V."/>
            <person name="Hugenholtz P."/>
            <person name="Kyrpides N.C."/>
            <person name="Klenk H.P."/>
            <person name="Woyke T."/>
        </authorList>
    </citation>
    <scope>NUCLEOTIDE SEQUENCE [LARGE SCALE GENOMIC DNA]</scope>
    <source>
        <strain evidence="3">ATCC 27775 / DSM 1100 / LMG 10767 / O</strain>
    </source>
</reference>
<evidence type="ECO:0000313" key="3">
    <source>
        <dbReference type="Proteomes" id="UP000008461"/>
    </source>
</evidence>
<feature type="transmembrane region" description="Helical" evidence="1">
    <location>
        <begin position="45"/>
        <end position="65"/>
    </location>
</feature>
<reference key="2">
    <citation type="submission" date="2011-04" db="EMBL/GenBank/DDBJ databases">
        <title>Complete sequence of chromosome of Haliscomenobacter hydrossis DSM 1100.</title>
        <authorList>
            <consortium name="US DOE Joint Genome Institute (JGI-PGF)"/>
            <person name="Lucas S."/>
            <person name="Han J."/>
            <person name="Lapidus A."/>
            <person name="Bruce D."/>
            <person name="Goodwin L."/>
            <person name="Pitluck S."/>
            <person name="Peters L."/>
            <person name="Kyrpides N."/>
            <person name="Mavromatis K."/>
            <person name="Ivanova N."/>
            <person name="Ovchinnikova G."/>
            <person name="Pagani I."/>
            <person name="Daligault H."/>
            <person name="Detter J.C."/>
            <person name="Han C."/>
            <person name="Land M."/>
            <person name="Hauser L."/>
            <person name="Markowitz V."/>
            <person name="Cheng J.-F."/>
            <person name="Hugenholtz P."/>
            <person name="Woyke T."/>
            <person name="Wu D."/>
            <person name="Verbarg S."/>
            <person name="Frueling A."/>
            <person name="Brambilla E."/>
            <person name="Klenk H.-P."/>
            <person name="Eisen J.A."/>
        </authorList>
    </citation>
    <scope>NUCLEOTIDE SEQUENCE</scope>
    <source>
        <strain>DSM 1100</strain>
    </source>
</reference>
<name>F4KWV9_HALH1</name>
<dbReference type="AlphaFoldDB" id="F4KWV9"/>
<keyword evidence="1" id="KW-0812">Transmembrane</keyword>
<keyword evidence="1" id="KW-1133">Transmembrane helix</keyword>
<accession>F4KWV9</accession>
<keyword evidence="1" id="KW-0472">Membrane</keyword>
<proteinExistence type="predicted"/>
<protein>
    <submittedName>
        <fullName evidence="2">Uncharacterized protein</fullName>
    </submittedName>
</protein>
<evidence type="ECO:0000313" key="2">
    <source>
        <dbReference type="EMBL" id="AEE53559.1"/>
    </source>
</evidence>
<dbReference type="EMBL" id="CP002691">
    <property type="protein sequence ID" value="AEE53559.1"/>
    <property type="molecule type" value="Genomic_DNA"/>
</dbReference>
<dbReference type="KEGG" id="hhy:Halhy_5736"/>
<dbReference type="HOGENOM" id="CLU_2752198_0_0_10"/>
<evidence type="ECO:0000256" key="1">
    <source>
        <dbReference type="SAM" id="Phobius"/>
    </source>
</evidence>
<keyword evidence="3" id="KW-1185">Reference proteome</keyword>
<dbReference type="Proteomes" id="UP000008461">
    <property type="component" value="Chromosome"/>
</dbReference>